<feature type="domain" description="VTT" evidence="7">
    <location>
        <begin position="96"/>
        <end position="216"/>
    </location>
</feature>
<feature type="transmembrane region" description="Helical" evidence="6">
    <location>
        <begin position="180"/>
        <end position="198"/>
    </location>
</feature>
<keyword evidence="9" id="KW-1185">Reference proteome</keyword>
<dbReference type="InterPro" id="IPR032816">
    <property type="entry name" value="VTT_dom"/>
</dbReference>
<dbReference type="GO" id="GO:0000045">
    <property type="term" value="P:autophagosome assembly"/>
    <property type="evidence" value="ECO:0007669"/>
    <property type="project" value="TreeGrafter"/>
</dbReference>
<evidence type="ECO:0000313" key="9">
    <source>
        <dbReference type="Proteomes" id="UP000494040"/>
    </source>
</evidence>
<evidence type="ECO:0000256" key="4">
    <source>
        <dbReference type="ARBA" id="ARBA00023136"/>
    </source>
</evidence>
<name>A0A8I6S8C6_CIMLE</name>
<comment type="subcellular location">
    <subcellularLocation>
        <location evidence="1">Membrane</location>
        <topology evidence="1">Multi-pass membrane protein</topology>
    </subcellularLocation>
</comment>
<dbReference type="GO" id="GO:0005789">
    <property type="term" value="C:endoplasmic reticulum membrane"/>
    <property type="evidence" value="ECO:0007669"/>
    <property type="project" value="TreeGrafter"/>
</dbReference>
<keyword evidence="2 6" id="KW-0812">Transmembrane</keyword>
<gene>
    <name evidence="8" type="primary">106673073</name>
</gene>
<evidence type="ECO:0000259" key="7">
    <source>
        <dbReference type="Pfam" id="PF09335"/>
    </source>
</evidence>
<comment type="similarity">
    <text evidence="5">Belongs to the TMEM41 family.</text>
</comment>
<dbReference type="OrthoDB" id="3364966at2759"/>
<dbReference type="EnsemblMetazoa" id="XM_014405017.2">
    <property type="protein sequence ID" value="XP_014260503.1"/>
    <property type="gene ID" value="LOC106673073"/>
</dbReference>
<protein>
    <recommendedName>
        <fullName evidence="7">VTT domain-containing protein</fullName>
    </recommendedName>
</protein>
<dbReference type="Proteomes" id="UP000494040">
    <property type="component" value="Unassembled WGS sequence"/>
</dbReference>
<proteinExistence type="inferred from homology"/>
<dbReference type="KEGG" id="clec:106673073"/>
<dbReference type="Pfam" id="PF09335">
    <property type="entry name" value="VTT_dom"/>
    <property type="match status" value="1"/>
</dbReference>
<evidence type="ECO:0000256" key="2">
    <source>
        <dbReference type="ARBA" id="ARBA00022692"/>
    </source>
</evidence>
<dbReference type="EnsemblMetazoa" id="XM_014405016.2">
    <property type="protein sequence ID" value="XP_014260502.1"/>
    <property type="gene ID" value="LOC106673073"/>
</dbReference>
<dbReference type="OMA" id="CIKIPRD"/>
<evidence type="ECO:0000256" key="1">
    <source>
        <dbReference type="ARBA" id="ARBA00004141"/>
    </source>
</evidence>
<feature type="transmembrane region" description="Helical" evidence="6">
    <location>
        <begin position="108"/>
        <end position="137"/>
    </location>
</feature>
<sequence>MFYHNQAMPVHHNDVGTKTAIISICVIFAVSISALVYIYFSFPKLDEEEKRYIKIPYDIEDAKKLGRVLDRYKDRYYFEVLIAVFVTYIFLQTFAIPGSISLSILAGFLFPFPLAIILVCFCSATGASLCYLISFFAGRRLIYKYFPEKADKYSAMVEKHKDHIFNYMIFLRVTPFLPNWFINIAAPVINVPLLPFWLGTFLGVAPPSFVAIQAGKTLNQLSSTSSSFSWTTVLLLAVFAGLSLVPVFLKNRLKKKFD</sequence>
<dbReference type="PANTHER" id="PTHR43220">
    <property type="match status" value="1"/>
</dbReference>
<keyword evidence="4 6" id="KW-0472">Membrane</keyword>
<feature type="transmembrane region" description="Helical" evidence="6">
    <location>
        <begin position="228"/>
        <end position="249"/>
    </location>
</feature>
<evidence type="ECO:0000256" key="3">
    <source>
        <dbReference type="ARBA" id="ARBA00022989"/>
    </source>
</evidence>
<evidence type="ECO:0000313" key="8">
    <source>
        <dbReference type="EnsemblMetazoa" id="XP_014260503.1"/>
    </source>
</evidence>
<feature type="transmembrane region" description="Helical" evidence="6">
    <location>
        <begin position="76"/>
        <end position="96"/>
    </location>
</feature>
<organism evidence="8 9">
    <name type="scientific">Cimex lectularius</name>
    <name type="common">Bed bug</name>
    <name type="synonym">Acanthia lectularia</name>
    <dbReference type="NCBI Taxonomy" id="79782"/>
    <lineage>
        <taxon>Eukaryota</taxon>
        <taxon>Metazoa</taxon>
        <taxon>Ecdysozoa</taxon>
        <taxon>Arthropoda</taxon>
        <taxon>Hexapoda</taxon>
        <taxon>Insecta</taxon>
        <taxon>Pterygota</taxon>
        <taxon>Neoptera</taxon>
        <taxon>Paraneoptera</taxon>
        <taxon>Hemiptera</taxon>
        <taxon>Heteroptera</taxon>
        <taxon>Panheteroptera</taxon>
        <taxon>Cimicomorpha</taxon>
        <taxon>Cimicidae</taxon>
        <taxon>Cimex</taxon>
    </lineage>
</organism>
<evidence type="ECO:0000256" key="5">
    <source>
        <dbReference type="ARBA" id="ARBA00025797"/>
    </source>
</evidence>
<accession>A0A8I6S8C6</accession>
<dbReference type="PANTHER" id="PTHR43220:SF18">
    <property type="entry name" value="TRANSMEMBRANE PROTEIN 41B"/>
    <property type="match status" value="1"/>
</dbReference>
<feature type="transmembrane region" description="Helical" evidence="6">
    <location>
        <begin position="20"/>
        <end position="42"/>
    </location>
</feature>
<keyword evidence="3 6" id="KW-1133">Transmembrane helix</keyword>
<dbReference type="InterPro" id="IPR045014">
    <property type="entry name" value="TM41A/B"/>
</dbReference>
<evidence type="ECO:0000256" key="6">
    <source>
        <dbReference type="SAM" id="Phobius"/>
    </source>
</evidence>
<dbReference type="AlphaFoldDB" id="A0A8I6S8C6"/>
<reference evidence="8" key="1">
    <citation type="submission" date="2022-01" db="UniProtKB">
        <authorList>
            <consortium name="EnsemblMetazoa"/>
        </authorList>
    </citation>
    <scope>IDENTIFICATION</scope>
</reference>